<evidence type="ECO:0000313" key="5">
    <source>
        <dbReference type="EMBL" id="TWT60083.1"/>
    </source>
</evidence>
<dbReference type="PANTHER" id="PTHR43143:SF1">
    <property type="entry name" value="SERINE_THREONINE-PROTEIN PHOSPHATASE CPPED1"/>
    <property type="match status" value="1"/>
</dbReference>
<gene>
    <name evidence="5" type="ORF">Pan54_07960</name>
</gene>
<keyword evidence="1" id="KW-0732">Signal</keyword>
<dbReference type="SUPFAM" id="SSF56300">
    <property type="entry name" value="Metallo-dependent phosphatases"/>
    <property type="match status" value="1"/>
</dbReference>
<feature type="domain" description="LamG-like jellyroll fold" evidence="4">
    <location>
        <begin position="501"/>
        <end position="635"/>
    </location>
</feature>
<comment type="caution">
    <text evidence="5">The sequence shown here is derived from an EMBL/GenBank/DDBJ whole genome shotgun (WGS) entry which is preliminary data.</text>
</comment>
<dbReference type="SUPFAM" id="SSF49899">
    <property type="entry name" value="Concanavalin A-like lectins/glucanases"/>
    <property type="match status" value="1"/>
</dbReference>
<evidence type="ECO:0000259" key="3">
    <source>
        <dbReference type="SMART" id="SM00282"/>
    </source>
</evidence>
<proteinExistence type="predicted"/>
<dbReference type="Proteomes" id="UP000316095">
    <property type="component" value="Unassembled WGS sequence"/>
</dbReference>
<evidence type="ECO:0000256" key="2">
    <source>
        <dbReference type="ARBA" id="ARBA00023157"/>
    </source>
</evidence>
<protein>
    <submittedName>
        <fullName evidence="5">Laminin G domain protein</fullName>
    </submittedName>
</protein>
<evidence type="ECO:0000313" key="6">
    <source>
        <dbReference type="Proteomes" id="UP000316095"/>
    </source>
</evidence>
<dbReference type="InterPro" id="IPR013320">
    <property type="entry name" value="ConA-like_dom_sf"/>
</dbReference>
<dbReference type="InterPro" id="IPR029052">
    <property type="entry name" value="Metallo-depent_PP-like"/>
</dbReference>
<name>A0A5C5XCP9_9PLAN</name>
<dbReference type="OrthoDB" id="235808at2"/>
<keyword evidence="2" id="KW-1015">Disulfide bond</keyword>
<dbReference type="InterPro" id="IPR004843">
    <property type="entry name" value="Calcineurin-like_PHP"/>
</dbReference>
<dbReference type="AlphaFoldDB" id="A0A5C5XCP9"/>
<dbReference type="CDD" id="cd00110">
    <property type="entry name" value="LamG"/>
    <property type="match status" value="1"/>
</dbReference>
<organism evidence="5 6">
    <name type="scientific">Rubinisphaera italica</name>
    <dbReference type="NCBI Taxonomy" id="2527969"/>
    <lineage>
        <taxon>Bacteria</taxon>
        <taxon>Pseudomonadati</taxon>
        <taxon>Planctomycetota</taxon>
        <taxon>Planctomycetia</taxon>
        <taxon>Planctomycetales</taxon>
        <taxon>Planctomycetaceae</taxon>
        <taxon>Rubinisphaera</taxon>
    </lineage>
</organism>
<dbReference type="RefSeq" id="WP_146502241.1">
    <property type="nucleotide sequence ID" value="NZ_SJPG01000001.1"/>
</dbReference>
<dbReference type="PANTHER" id="PTHR43143">
    <property type="entry name" value="METALLOPHOSPHOESTERASE, CALCINEURIN SUPERFAMILY"/>
    <property type="match status" value="1"/>
</dbReference>
<dbReference type="InterPro" id="IPR001791">
    <property type="entry name" value="Laminin_G"/>
</dbReference>
<dbReference type="InterPro" id="IPR006558">
    <property type="entry name" value="LamG-like"/>
</dbReference>
<dbReference type="Gene3D" id="3.60.21.10">
    <property type="match status" value="1"/>
</dbReference>
<dbReference type="SMART" id="SM00560">
    <property type="entry name" value="LamGL"/>
    <property type="match status" value="1"/>
</dbReference>
<evidence type="ECO:0000256" key="1">
    <source>
        <dbReference type="ARBA" id="ARBA00022729"/>
    </source>
</evidence>
<dbReference type="InterPro" id="IPR051918">
    <property type="entry name" value="STPP_CPPED1"/>
</dbReference>
<dbReference type="EMBL" id="SJPG01000001">
    <property type="protein sequence ID" value="TWT60083.1"/>
    <property type="molecule type" value="Genomic_DNA"/>
</dbReference>
<dbReference type="SMART" id="SM00282">
    <property type="entry name" value="LamG"/>
    <property type="match status" value="1"/>
</dbReference>
<dbReference type="Pfam" id="PF13385">
    <property type="entry name" value="Laminin_G_3"/>
    <property type="match status" value="1"/>
</dbReference>
<dbReference type="GO" id="GO:0016787">
    <property type="term" value="F:hydrolase activity"/>
    <property type="evidence" value="ECO:0007669"/>
    <property type="project" value="InterPro"/>
</dbReference>
<accession>A0A5C5XCP9</accession>
<sequence length="685" mass="77284">MKSPRPKIYLLFVLSIFSYSTSTSVEHSCADEPESKNLIHSRHLHQHNEKHPTVAPHQDRFYTTRSSRITLPLPEEKEAFTFAVFGDRTGGPTEGVNVLADAVRDVNLLEPDLVMTVGDLINGYNQTELWMEQMREFKGIMDHLLCPWFPVAGNHDVYWRPLSDKSMPFNQHDDHYEMHFGPLWYSFEHKNCNFIVLFSDEGDPVTGEKTFGKPSAQTVSDAQYKFLSDALERGKDCDHQFLFLHHPRWLGENYGDDWTSRVHPTLLDTGNVTAVFAGHIHRMRYDPQDGIDYVTLATVGGSQQGTVPEAGYLHQYHVITVRPRQVAMAAFPVGEAMDVRELTGELQAETVTLTKELPKIEGRISYTKTGPEPSKIKATLNNPTNRPVEFTLVPESEDNRWIMTPDHTHDRLLPGESKSIEFQFRYAGSEIDEAFRGVNLILDQDYLAETTRYTIPTLTVPVTVEYEFAPPEGNLVNRALRLDGIDDTIAVASKDLNLGQGPFTVEAWFNAEAFSSRVGFLAKTENSEFSIFMSNGHPNATVHLGGEYRSVRPDVTIATGEWHHIATVFDGQSVTMYLDGKEVGRTEVDPKWTRRTNGLPFYIGADTDGKGNPVSYFQGWIDEVRVSKGAVYTADFTPERRLSADKNTALLYNFDYDLTPFAYDSGPKKRHSRISGGATLTEVQE</sequence>
<keyword evidence="6" id="KW-1185">Reference proteome</keyword>
<evidence type="ECO:0000259" key="4">
    <source>
        <dbReference type="SMART" id="SM00560"/>
    </source>
</evidence>
<dbReference type="Gene3D" id="2.60.120.200">
    <property type="match status" value="1"/>
</dbReference>
<reference evidence="5 6" key="1">
    <citation type="submission" date="2019-02" db="EMBL/GenBank/DDBJ databases">
        <title>Deep-cultivation of Planctomycetes and their phenomic and genomic characterization uncovers novel biology.</title>
        <authorList>
            <person name="Wiegand S."/>
            <person name="Jogler M."/>
            <person name="Boedeker C."/>
            <person name="Pinto D."/>
            <person name="Vollmers J."/>
            <person name="Rivas-Marin E."/>
            <person name="Kohn T."/>
            <person name="Peeters S.H."/>
            <person name="Heuer A."/>
            <person name="Rast P."/>
            <person name="Oberbeckmann S."/>
            <person name="Bunk B."/>
            <person name="Jeske O."/>
            <person name="Meyerdierks A."/>
            <person name="Storesund J.E."/>
            <person name="Kallscheuer N."/>
            <person name="Luecker S."/>
            <person name="Lage O.M."/>
            <person name="Pohl T."/>
            <person name="Merkel B.J."/>
            <person name="Hornburger P."/>
            <person name="Mueller R.-W."/>
            <person name="Bruemmer F."/>
            <person name="Labrenz M."/>
            <person name="Spormann A.M."/>
            <person name="Op Den Camp H."/>
            <person name="Overmann J."/>
            <person name="Amann R."/>
            <person name="Jetten M.S.M."/>
            <person name="Mascher T."/>
            <person name="Medema M.H."/>
            <person name="Devos D.P."/>
            <person name="Kaster A.-K."/>
            <person name="Ovreas L."/>
            <person name="Rohde M."/>
            <person name="Galperin M.Y."/>
            <person name="Jogler C."/>
        </authorList>
    </citation>
    <scope>NUCLEOTIDE SEQUENCE [LARGE SCALE GENOMIC DNA]</scope>
    <source>
        <strain evidence="5 6">Pan54</strain>
    </source>
</reference>
<feature type="domain" description="Laminin G" evidence="3">
    <location>
        <begin position="501"/>
        <end position="629"/>
    </location>
</feature>
<dbReference type="Pfam" id="PF00149">
    <property type="entry name" value="Metallophos"/>
    <property type="match status" value="1"/>
</dbReference>